<evidence type="ECO:0008006" key="3">
    <source>
        <dbReference type="Google" id="ProtNLM"/>
    </source>
</evidence>
<organism evidence="1 2">
    <name type="scientific">Phytophthora aleatoria</name>
    <dbReference type="NCBI Taxonomy" id="2496075"/>
    <lineage>
        <taxon>Eukaryota</taxon>
        <taxon>Sar</taxon>
        <taxon>Stramenopiles</taxon>
        <taxon>Oomycota</taxon>
        <taxon>Peronosporomycetes</taxon>
        <taxon>Peronosporales</taxon>
        <taxon>Peronosporaceae</taxon>
        <taxon>Phytophthora</taxon>
    </lineage>
</organism>
<evidence type="ECO:0000313" key="2">
    <source>
        <dbReference type="Proteomes" id="UP000709295"/>
    </source>
</evidence>
<dbReference type="AlphaFoldDB" id="A0A8J5MI16"/>
<comment type="caution">
    <text evidence="1">The sequence shown here is derived from an EMBL/GenBank/DDBJ whole genome shotgun (WGS) entry which is preliminary data.</text>
</comment>
<proteinExistence type="predicted"/>
<dbReference type="Proteomes" id="UP000709295">
    <property type="component" value="Unassembled WGS sequence"/>
</dbReference>
<name>A0A8J5MI16_9STRA</name>
<evidence type="ECO:0000313" key="1">
    <source>
        <dbReference type="EMBL" id="KAG6971530.1"/>
    </source>
</evidence>
<keyword evidence="2" id="KW-1185">Reference proteome</keyword>
<dbReference type="EMBL" id="JAENGY010000156">
    <property type="protein sequence ID" value="KAG6971530.1"/>
    <property type="molecule type" value="Genomic_DNA"/>
</dbReference>
<sequence>MGYSSDIRWRHIVLQYVYNIEISVAADVLGVSVRSLHLFKTTGYVDNKPKAERSSKWPPEVQQFVQEYVKQHPCFYFQELRESLKEKFSTRYCCSDSHICRVLRFDLGLSGKILTKRAWGSIPKKHQEYVNRLLSFYNGPE</sequence>
<reference evidence="1" key="1">
    <citation type="submission" date="2021-01" db="EMBL/GenBank/DDBJ databases">
        <title>Phytophthora aleatoria, a newly-described species from Pinus radiata is distinct from Phytophthora cactorum isolates based on comparative genomics.</title>
        <authorList>
            <person name="Mcdougal R."/>
            <person name="Panda P."/>
            <person name="Williams N."/>
            <person name="Studholme D.J."/>
        </authorList>
    </citation>
    <scope>NUCLEOTIDE SEQUENCE</scope>
    <source>
        <strain evidence="1">NZFS 4037</strain>
    </source>
</reference>
<accession>A0A8J5MI16</accession>
<gene>
    <name evidence="1" type="ORF">JG688_00004401</name>
</gene>
<protein>
    <recommendedName>
        <fullName evidence="3">Transposase</fullName>
    </recommendedName>
</protein>